<protein>
    <submittedName>
        <fullName evidence="1">Putative K+ transporting ATPase, KdpC subunit</fullName>
    </submittedName>
</protein>
<evidence type="ECO:0000313" key="1">
    <source>
        <dbReference type="EMBL" id="SAQ12412.1"/>
    </source>
</evidence>
<comment type="caution">
    <text evidence="1">The sequence shown here is derived from an EMBL/GenBank/DDBJ whole genome shotgun (WGS) entry which is preliminary data.</text>
</comment>
<proteinExistence type="predicted"/>
<dbReference type="AlphaFoldDB" id="A0A8G2EAQ7"/>
<dbReference type="Proteomes" id="UP000078124">
    <property type="component" value="Unassembled WGS sequence"/>
</dbReference>
<gene>
    <name evidence="1" type="ORF">SAMEA2273876_05239</name>
</gene>
<accession>A0A8G2EAQ7</accession>
<evidence type="ECO:0000313" key="2">
    <source>
        <dbReference type="Proteomes" id="UP000078124"/>
    </source>
</evidence>
<dbReference type="EMBL" id="FLAC01000034">
    <property type="protein sequence ID" value="SAQ12412.1"/>
    <property type="molecule type" value="Genomic_DNA"/>
</dbReference>
<name>A0A8G2EAQ7_RAOPL</name>
<organism evidence="1 2">
    <name type="scientific">Raoultella planticola</name>
    <name type="common">Klebsiella planticola</name>
    <dbReference type="NCBI Taxonomy" id="575"/>
    <lineage>
        <taxon>Bacteria</taxon>
        <taxon>Pseudomonadati</taxon>
        <taxon>Pseudomonadota</taxon>
        <taxon>Gammaproteobacteria</taxon>
        <taxon>Enterobacterales</taxon>
        <taxon>Enterobacteriaceae</taxon>
        <taxon>Klebsiella/Raoultella group</taxon>
        <taxon>Raoultella</taxon>
    </lineage>
</organism>
<reference evidence="1 2" key="1">
    <citation type="submission" date="2016-05" db="EMBL/GenBank/DDBJ databases">
        <authorList>
            <consortium name="Pathogen Informatics"/>
        </authorList>
    </citation>
    <scope>NUCLEOTIDE SEQUENCE [LARGE SCALE GENOMIC DNA]</scope>
    <source>
        <strain evidence="1 2">2880STDY5682802</strain>
    </source>
</reference>
<sequence length="105" mass="11361">MLYAVGDHILTIDPSGRNMVDPLIKVMLVGGKADGLLVSVAGTATELSVTAAQYGAKSGNPLSYRIVSQTIDDERYFFGVFSETHDDADKLKRVALTRGMKKSLR</sequence>